<evidence type="ECO:0000256" key="6">
    <source>
        <dbReference type="ARBA" id="ARBA00023136"/>
    </source>
</evidence>
<dbReference type="InterPro" id="IPR011992">
    <property type="entry name" value="EF-hand-dom_pair"/>
</dbReference>
<keyword evidence="5 9" id="KW-1133">Transmembrane helix</keyword>
<comment type="similarity">
    <text evidence="2">Belongs to the Tic20 family.</text>
</comment>
<dbReference type="SUPFAM" id="SSF47473">
    <property type="entry name" value="EF-hand"/>
    <property type="match status" value="1"/>
</dbReference>
<dbReference type="InterPro" id="IPR018247">
    <property type="entry name" value="EF_Hand_1_Ca_BS"/>
</dbReference>
<reference evidence="11" key="1">
    <citation type="submission" date="2021-02" db="EMBL/GenBank/DDBJ databases">
        <title>First Annotated Genome of the Yellow-green Alga Tribonema minus.</title>
        <authorList>
            <person name="Mahan K.M."/>
        </authorList>
    </citation>
    <scope>NUCLEOTIDE SEQUENCE</scope>
    <source>
        <strain evidence="11">UTEX B ZZ1240</strain>
    </source>
</reference>
<feature type="region of interest" description="Disordered" evidence="8">
    <location>
        <begin position="1"/>
        <end position="38"/>
    </location>
</feature>
<dbReference type="PANTHER" id="PTHR33510">
    <property type="entry name" value="PROTEIN TIC 20-II, CHLOROPLASTIC"/>
    <property type="match status" value="1"/>
</dbReference>
<dbReference type="PANTHER" id="PTHR33510:SF5">
    <property type="entry name" value="PROTEIN TIC 20-II, CHLOROPLASTIC"/>
    <property type="match status" value="1"/>
</dbReference>
<dbReference type="Proteomes" id="UP000664859">
    <property type="component" value="Unassembled WGS sequence"/>
</dbReference>
<evidence type="ECO:0000256" key="4">
    <source>
        <dbReference type="ARBA" id="ARBA00022837"/>
    </source>
</evidence>
<sequence length="354" mass="37542">MQSPSDTDLDVKPPTAVDGAQQTPAPAPEGDESNLTQGQIEAIRLRAMAAKLRAEADALEAEQAAYRAKETERIFRTFDANKDGVVETEELRAGLEALLKRKIAPEAAQRLLDELDANKDGVLQLDELPSASALALQLDNVLVRERDEASSARASAAEAALAAARQEALAALINDKPATPAERALAVLPFILPLTDVVGFGSFLLQGPLKDGNPAVAALLTLAGLLRVVPLGQFGLFLGLSFLGDSLGTNRLIRHNALQAVYLDVALFPASLLLAGITYLTGATAGGAPGPLLEYGSDFVFLAMAAAIVYSVGSTLTGQAPDKVPLISQVVQRRLDRMSAREFNRRDNNEDNKK</sequence>
<feature type="domain" description="EF-hand" evidence="10">
    <location>
        <begin position="66"/>
        <end position="101"/>
    </location>
</feature>
<evidence type="ECO:0000256" key="2">
    <source>
        <dbReference type="ARBA" id="ARBA00009596"/>
    </source>
</evidence>
<accession>A0A835YUC9</accession>
<proteinExistence type="inferred from homology"/>
<comment type="subcellular location">
    <subcellularLocation>
        <location evidence="1">Plastid</location>
        <location evidence="1">Chloroplast membrane</location>
        <topology evidence="1">Multi-pass membrane protein</topology>
    </subcellularLocation>
</comment>
<evidence type="ECO:0000259" key="10">
    <source>
        <dbReference type="PROSITE" id="PS50222"/>
    </source>
</evidence>
<evidence type="ECO:0000313" key="12">
    <source>
        <dbReference type="Proteomes" id="UP000664859"/>
    </source>
</evidence>
<dbReference type="AlphaFoldDB" id="A0A835YUC9"/>
<feature type="transmembrane region" description="Helical" evidence="9">
    <location>
        <begin position="261"/>
        <end position="279"/>
    </location>
</feature>
<dbReference type="InterPro" id="IPR002048">
    <property type="entry name" value="EF_hand_dom"/>
</dbReference>
<feature type="coiled-coil region" evidence="7">
    <location>
        <begin position="42"/>
        <end position="69"/>
    </location>
</feature>
<dbReference type="CDD" id="cd00051">
    <property type="entry name" value="EFh"/>
    <property type="match status" value="1"/>
</dbReference>
<keyword evidence="6 9" id="KW-0472">Membrane</keyword>
<gene>
    <name evidence="11" type="ORF">JKP88DRAFT_261240</name>
</gene>
<name>A0A835YUC9_9STRA</name>
<keyword evidence="4" id="KW-0106">Calcium</keyword>
<dbReference type="EMBL" id="JAFCMP010000445">
    <property type="protein sequence ID" value="KAG5179735.1"/>
    <property type="molecule type" value="Genomic_DNA"/>
</dbReference>
<keyword evidence="3 9" id="KW-0812">Transmembrane</keyword>
<dbReference type="OrthoDB" id="196341at2759"/>
<keyword evidence="7" id="KW-0175">Coiled coil</keyword>
<evidence type="ECO:0000256" key="5">
    <source>
        <dbReference type="ARBA" id="ARBA00022989"/>
    </source>
</evidence>
<dbReference type="GO" id="GO:0031969">
    <property type="term" value="C:chloroplast membrane"/>
    <property type="evidence" value="ECO:0007669"/>
    <property type="project" value="UniProtKB-SubCell"/>
</dbReference>
<dbReference type="PROSITE" id="PS50222">
    <property type="entry name" value="EF_HAND_2"/>
    <property type="match status" value="1"/>
</dbReference>
<dbReference type="InterPro" id="IPR005691">
    <property type="entry name" value="Tic20"/>
</dbReference>
<evidence type="ECO:0000256" key="7">
    <source>
        <dbReference type="SAM" id="Coils"/>
    </source>
</evidence>
<evidence type="ECO:0000256" key="3">
    <source>
        <dbReference type="ARBA" id="ARBA00022692"/>
    </source>
</evidence>
<comment type="caution">
    <text evidence="11">The sequence shown here is derived from an EMBL/GenBank/DDBJ whole genome shotgun (WGS) entry which is preliminary data.</text>
</comment>
<evidence type="ECO:0000256" key="9">
    <source>
        <dbReference type="SAM" id="Phobius"/>
    </source>
</evidence>
<evidence type="ECO:0000256" key="1">
    <source>
        <dbReference type="ARBA" id="ARBA00004508"/>
    </source>
</evidence>
<dbReference type="PROSITE" id="PS00018">
    <property type="entry name" value="EF_HAND_1"/>
    <property type="match status" value="2"/>
</dbReference>
<feature type="transmembrane region" description="Helical" evidence="9">
    <location>
        <begin position="217"/>
        <end position="240"/>
    </location>
</feature>
<keyword evidence="12" id="KW-1185">Reference proteome</keyword>
<dbReference type="GO" id="GO:0005509">
    <property type="term" value="F:calcium ion binding"/>
    <property type="evidence" value="ECO:0007669"/>
    <property type="project" value="InterPro"/>
</dbReference>
<dbReference type="SMART" id="SM00054">
    <property type="entry name" value="EFh"/>
    <property type="match status" value="2"/>
</dbReference>
<evidence type="ECO:0000313" key="11">
    <source>
        <dbReference type="EMBL" id="KAG5179735.1"/>
    </source>
</evidence>
<feature type="transmembrane region" description="Helical" evidence="9">
    <location>
        <begin position="299"/>
        <end position="318"/>
    </location>
</feature>
<dbReference type="Gene3D" id="1.10.238.10">
    <property type="entry name" value="EF-hand"/>
    <property type="match status" value="1"/>
</dbReference>
<protein>
    <recommendedName>
        <fullName evidence="10">EF-hand domain-containing protein</fullName>
    </recommendedName>
</protein>
<dbReference type="Pfam" id="PF13499">
    <property type="entry name" value="EF-hand_7"/>
    <property type="match status" value="1"/>
</dbReference>
<organism evidence="11 12">
    <name type="scientific">Tribonema minus</name>
    <dbReference type="NCBI Taxonomy" id="303371"/>
    <lineage>
        <taxon>Eukaryota</taxon>
        <taxon>Sar</taxon>
        <taxon>Stramenopiles</taxon>
        <taxon>Ochrophyta</taxon>
        <taxon>PX clade</taxon>
        <taxon>Xanthophyceae</taxon>
        <taxon>Tribonematales</taxon>
        <taxon>Tribonemataceae</taxon>
        <taxon>Tribonema</taxon>
    </lineage>
</organism>
<feature type="transmembrane region" description="Helical" evidence="9">
    <location>
        <begin position="184"/>
        <end position="205"/>
    </location>
</feature>
<evidence type="ECO:0000256" key="8">
    <source>
        <dbReference type="SAM" id="MobiDB-lite"/>
    </source>
</evidence>